<organism evidence="2 3">
    <name type="scientific">Hevea brasiliensis</name>
    <name type="common">Para rubber tree</name>
    <name type="synonym">Siphonia brasiliensis</name>
    <dbReference type="NCBI Taxonomy" id="3981"/>
    <lineage>
        <taxon>Eukaryota</taxon>
        <taxon>Viridiplantae</taxon>
        <taxon>Streptophyta</taxon>
        <taxon>Embryophyta</taxon>
        <taxon>Tracheophyta</taxon>
        <taxon>Spermatophyta</taxon>
        <taxon>Magnoliopsida</taxon>
        <taxon>eudicotyledons</taxon>
        <taxon>Gunneridae</taxon>
        <taxon>Pentapetalae</taxon>
        <taxon>rosids</taxon>
        <taxon>fabids</taxon>
        <taxon>Malpighiales</taxon>
        <taxon>Euphorbiaceae</taxon>
        <taxon>Crotonoideae</taxon>
        <taxon>Micrandreae</taxon>
        <taxon>Hevea</taxon>
    </lineage>
</organism>
<dbReference type="SUPFAM" id="SSF141562">
    <property type="entry name" value="At5g01610-like"/>
    <property type="match status" value="1"/>
</dbReference>
<dbReference type="Proteomes" id="UP001174677">
    <property type="component" value="Chromosome 5"/>
</dbReference>
<name>A0ABQ9MLL5_HEVBR</name>
<dbReference type="InterPro" id="IPR007493">
    <property type="entry name" value="DUF538"/>
</dbReference>
<keyword evidence="3" id="KW-1185">Reference proteome</keyword>
<dbReference type="EMBL" id="JARPOI010000005">
    <property type="protein sequence ID" value="KAJ9180283.1"/>
    <property type="molecule type" value="Genomic_DNA"/>
</dbReference>
<feature type="signal peptide" evidence="1">
    <location>
        <begin position="1"/>
        <end position="27"/>
    </location>
</feature>
<keyword evidence="1" id="KW-0732">Signal</keyword>
<reference evidence="2" key="1">
    <citation type="journal article" date="2023" name="Plant Biotechnol. J.">
        <title>Chromosome-level wild Hevea brasiliensis genome provides new tools for genomic-assisted breeding and valuable loci to elevate rubber yield.</title>
        <authorList>
            <person name="Cheng H."/>
            <person name="Song X."/>
            <person name="Hu Y."/>
            <person name="Wu T."/>
            <person name="Yang Q."/>
            <person name="An Z."/>
            <person name="Feng S."/>
            <person name="Deng Z."/>
            <person name="Wu W."/>
            <person name="Zeng X."/>
            <person name="Tu M."/>
            <person name="Wang X."/>
            <person name="Huang H."/>
        </authorList>
    </citation>
    <scope>NUCLEOTIDE SEQUENCE</scope>
    <source>
        <strain evidence="2">MT/VB/25A 57/8</strain>
    </source>
</reference>
<dbReference type="PANTHER" id="PTHR31676">
    <property type="entry name" value="T31J12.3 PROTEIN-RELATED"/>
    <property type="match status" value="1"/>
</dbReference>
<protein>
    <recommendedName>
        <fullName evidence="4">DUF538 domain-containing protein</fullName>
    </recommendedName>
</protein>
<dbReference type="InterPro" id="IPR036758">
    <property type="entry name" value="At5g01610-like"/>
</dbReference>
<accession>A0ABQ9MLL5</accession>
<evidence type="ECO:0000256" key="1">
    <source>
        <dbReference type="SAM" id="SignalP"/>
    </source>
</evidence>
<sequence>MSLIYTKTYASLSTILCLILLFSQSLSSSSGDQQPTVYEILRDYNFPMGLLPKGVLGYDLDQTTGKFSAFLNGTCSFSLERSYRLRYKSTIQGFISRGRLSSLEGVSVKLFFMWVDIFEVSRNGDDIEFYVGIGCAGFPIDDFVELPQCGCGLNCPKQRKASELSLSSS</sequence>
<dbReference type="Pfam" id="PF04398">
    <property type="entry name" value="DUF538"/>
    <property type="match status" value="1"/>
</dbReference>
<dbReference type="PANTHER" id="PTHR31676:SF76">
    <property type="entry name" value="OS05G0362300 PROTEIN"/>
    <property type="match status" value="1"/>
</dbReference>
<proteinExistence type="predicted"/>
<evidence type="ECO:0000313" key="2">
    <source>
        <dbReference type="EMBL" id="KAJ9180283.1"/>
    </source>
</evidence>
<feature type="chain" id="PRO_5045632427" description="DUF538 domain-containing protein" evidence="1">
    <location>
        <begin position="28"/>
        <end position="169"/>
    </location>
</feature>
<evidence type="ECO:0000313" key="3">
    <source>
        <dbReference type="Proteomes" id="UP001174677"/>
    </source>
</evidence>
<evidence type="ECO:0008006" key="4">
    <source>
        <dbReference type="Google" id="ProtNLM"/>
    </source>
</evidence>
<comment type="caution">
    <text evidence="2">The sequence shown here is derived from an EMBL/GenBank/DDBJ whole genome shotgun (WGS) entry which is preliminary data.</text>
</comment>
<gene>
    <name evidence="2" type="ORF">P3X46_008550</name>
</gene>
<dbReference type="Gene3D" id="2.30.240.10">
    <property type="entry name" value="At5g01610-like"/>
    <property type="match status" value="1"/>
</dbReference>